<dbReference type="InterPro" id="IPR011990">
    <property type="entry name" value="TPR-like_helical_dom_sf"/>
</dbReference>
<accession>A0A6A4M5U3</accession>
<keyword evidence="4" id="KW-1185">Reference proteome</keyword>
<name>A0A6A4M5U3_9ERIC</name>
<dbReference type="PANTHER" id="PTHR47493">
    <property type="entry name" value="OS08G0520200 PROTEIN"/>
    <property type="match status" value="1"/>
</dbReference>
<dbReference type="OrthoDB" id="762539at2759"/>
<dbReference type="NCBIfam" id="TIGR00756">
    <property type="entry name" value="PPR"/>
    <property type="match status" value="1"/>
</dbReference>
<keyword evidence="1" id="KW-0677">Repeat</keyword>
<dbReference type="Pfam" id="PF01535">
    <property type="entry name" value="PPR"/>
    <property type="match status" value="4"/>
</dbReference>
<dbReference type="PANTHER" id="PTHR47493:SF1">
    <property type="entry name" value="OS08G0520200 PROTEIN"/>
    <property type="match status" value="1"/>
</dbReference>
<feature type="repeat" description="PPR" evidence="2">
    <location>
        <begin position="91"/>
        <end position="125"/>
    </location>
</feature>
<reference evidence="3 4" key="1">
    <citation type="journal article" date="2019" name="Genome Biol. Evol.">
        <title>The Rhododendron genome and chromosomal organization provide insight into shared whole-genome duplications across the heath family (Ericaceae).</title>
        <authorList>
            <person name="Soza V.L."/>
            <person name="Lindsley D."/>
            <person name="Waalkes A."/>
            <person name="Ramage E."/>
            <person name="Patwardhan R.P."/>
            <person name="Burton J.N."/>
            <person name="Adey A."/>
            <person name="Kumar A."/>
            <person name="Qiu R."/>
            <person name="Shendure J."/>
            <person name="Hall B."/>
        </authorList>
    </citation>
    <scope>NUCLEOTIDE SEQUENCE [LARGE SCALE GENOMIC DNA]</scope>
    <source>
        <strain evidence="3">RSF 1966-606</strain>
    </source>
</reference>
<dbReference type="InterPro" id="IPR002885">
    <property type="entry name" value="PPR_rpt"/>
</dbReference>
<dbReference type="Gene3D" id="1.25.40.10">
    <property type="entry name" value="Tetratricopeptide repeat domain"/>
    <property type="match status" value="3"/>
</dbReference>
<gene>
    <name evidence="3" type="ORF">C3L33_05214</name>
</gene>
<comment type="caution">
    <text evidence="3">The sequence shown here is derived from an EMBL/GenBank/DDBJ whole genome shotgun (WGS) entry which is preliminary data.</text>
</comment>
<dbReference type="Proteomes" id="UP000428333">
    <property type="component" value="Linkage Group LG03"/>
</dbReference>
<evidence type="ECO:0008006" key="5">
    <source>
        <dbReference type="Google" id="ProtNLM"/>
    </source>
</evidence>
<evidence type="ECO:0000313" key="4">
    <source>
        <dbReference type="Proteomes" id="UP000428333"/>
    </source>
</evidence>
<evidence type="ECO:0000256" key="1">
    <source>
        <dbReference type="ARBA" id="ARBA00022737"/>
    </source>
</evidence>
<proteinExistence type="predicted"/>
<organism evidence="3 4">
    <name type="scientific">Rhododendron williamsianum</name>
    <dbReference type="NCBI Taxonomy" id="262921"/>
    <lineage>
        <taxon>Eukaryota</taxon>
        <taxon>Viridiplantae</taxon>
        <taxon>Streptophyta</taxon>
        <taxon>Embryophyta</taxon>
        <taxon>Tracheophyta</taxon>
        <taxon>Spermatophyta</taxon>
        <taxon>Magnoliopsida</taxon>
        <taxon>eudicotyledons</taxon>
        <taxon>Gunneridae</taxon>
        <taxon>Pentapetalae</taxon>
        <taxon>asterids</taxon>
        <taxon>Ericales</taxon>
        <taxon>Ericaceae</taxon>
        <taxon>Ericoideae</taxon>
        <taxon>Rhodoreae</taxon>
        <taxon>Rhododendron</taxon>
    </lineage>
</organism>
<sequence length="425" mass="48829">MEVLSVGSIPSPLWLAGTPKPERLRVRSQQKDSPNRALARKILRHWKEQVSVDQKTSIDCAALIQTLSRKNLPHVAEEILFEMRSEGFPIDSSALSALMLCYADNGLFPEAHAIWDEILNSSFVPNIQTVSQLFDAYGRMGQFDEVIRIMRQLSMRHSSLLPEIYVLALSFFGKQGQLEMMESTLRDMISRGFSMNSATANAVLTYYSFFGSLAEMESAYARFKRSRILIEEEGIRAVSIAYIKKKKFYSLGEFLRDVGLRRRNVGNLLWNLLLLSYAANFKMKSLQREFLKMVESGFNPDLTTFNIRALAFSKMSLFWDLHVSLEHMKHDKVVPDLVTYGCVVDAYLDRGVGMNLDFALSKMNVHDSARVATDPLVFEVLGKGDFHSSSEAFLEFKRWKNWTYKKLIATYLKKKYRSSQIFWNY</sequence>
<protein>
    <recommendedName>
        <fullName evidence="5">Pentacotripeptide-repeat region of PRORP domain-containing protein</fullName>
    </recommendedName>
</protein>
<dbReference type="EMBL" id="QEFC01000650">
    <property type="protein sequence ID" value="KAE9462879.1"/>
    <property type="molecule type" value="Genomic_DNA"/>
</dbReference>
<dbReference type="PROSITE" id="PS51375">
    <property type="entry name" value="PPR"/>
    <property type="match status" value="1"/>
</dbReference>
<evidence type="ECO:0000256" key="2">
    <source>
        <dbReference type="PROSITE-ProRule" id="PRU00708"/>
    </source>
</evidence>
<dbReference type="AlphaFoldDB" id="A0A6A4M5U3"/>
<feature type="non-terminal residue" evidence="3">
    <location>
        <position position="1"/>
    </location>
</feature>
<evidence type="ECO:0000313" key="3">
    <source>
        <dbReference type="EMBL" id="KAE9462879.1"/>
    </source>
</evidence>